<evidence type="ECO:0000256" key="6">
    <source>
        <dbReference type="ARBA" id="ARBA00025448"/>
    </source>
</evidence>
<keyword evidence="14" id="KW-1185">Reference proteome</keyword>
<dbReference type="SUPFAM" id="SSF54690">
    <property type="entry name" value="Molybdopterin synthase subunit MoaE"/>
    <property type="match status" value="1"/>
</dbReference>
<dbReference type="InterPro" id="IPR003448">
    <property type="entry name" value="Mopterin_biosynth_MoaE"/>
</dbReference>
<proteinExistence type="inferred from homology"/>
<dbReference type="PANTHER" id="PTHR23404">
    <property type="entry name" value="MOLYBDOPTERIN SYNTHASE RELATED"/>
    <property type="match status" value="1"/>
</dbReference>
<evidence type="ECO:0000256" key="11">
    <source>
        <dbReference type="ARBA" id="ARBA00032474"/>
    </source>
</evidence>
<dbReference type="Gene3D" id="3.90.1170.40">
    <property type="entry name" value="Molybdopterin biosynthesis MoaE subunit"/>
    <property type="match status" value="1"/>
</dbReference>
<gene>
    <name evidence="13" type="ORF">HUO14_08565</name>
</gene>
<organism evidence="13 14">
    <name type="scientific">Parasphingorhabdus flavimaris</name>
    <dbReference type="NCBI Taxonomy" id="266812"/>
    <lineage>
        <taxon>Bacteria</taxon>
        <taxon>Pseudomonadati</taxon>
        <taxon>Pseudomonadota</taxon>
        <taxon>Alphaproteobacteria</taxon>
        <taxon>Sphingomonadales</taxon>
        <taxon>Sphingomonadaceae</taxon>
        <taxon>Parasphingorhabdus</taxon>
    </lineage>
</organism>
<accession>A0ABX2N2M6</accession>
<comment type="similarity">
    <text evidence="2">Belongs to the MoaE family.</text>
</comment>
<evidence type="ECO:0000256" key="4">
    <source>
        <dbReference type="ARBA" id="ARBA00013858"/>
    </source>
</evidence>
<evidence type="ECO:0000313" key="13">
    <source>
        <dbReference type="EMBL" id="NVD27953.1"/>
    </source>
</evidence>
<comment type="pathway">
    <text evidence="1">Cofactor biosynthesis; molybdopterin biosynthesis.</text>
</comment>
<protein>
    <recommendedName>
        <fullName evidence="4">Molybdopterin synthase catalytic subunit</fullName>
        <ecNumber evidence="3">2.8.1.12</ecNumber>
    </recommendedName>
    <alternativeName>
        <fullName evidence="10">MPT synthase subunit 2</fullName>
    </alternativeName>
    <alternativeName>
        <fullName evidence="8">Molybdenum cofactor biosynthesis protein E</fullName>
    </alternativeName>
    <alternativeName>
        <fullName evidence="9">Molybdopterin-converting factor large subunit</fullName>
    </alternativeName>
    <alternativeName>
        <fullName evidence="11">Molybdopterin-converting factor subunit 2</fullName>
    </alternativeName>
</protein>
<evidence type="ECO:0000256" key="12">
    <source>
        <dbReference type="ARBA" id="ARBA00049878"/>
    </source>
</evidence>
<comment type="catalytic activity">
    <reaction evidence="12">
        <text>2 [molybdopterin-synthase sulfur-carrier protein]-C-terminal-Gly-aminoethanethioate + cyclic pyranopterin phosphate + H2O = molybdopterin + 2 [molybdopterin-synthase sulfur-carrier protein]-C-terminal Gly-Gly + 2 H(+)</text>
        <dbReference type="Rhea" id="RHEA:26333"/>
        <dbReference type="Rhea" id="RHEA-COMP:12202"/>
        <dbReference type="Rhea" id="RHEA-COMP:19907"/>
        <dbReference type="ChEBI" id="CHEBI:15377"/>
        <dbReference type="ChEBI" id="CHEBI:15378"/>
        <dbReference type="ChEBI" id="CHEBI:58698"/>
        <dbReference type="ChEBI" id="CHEBI:59648"/>
        <dbReference type="ChEBI" id="CHEBI:90778"/>
        <dbReference type="ChEBI" id="CHEBI:232372"/>
        <dbReference type="EC" id="2.8.1.12"/>
    </reaction>
</comment>
<evidence type="ECO:0000256" key="2">
    <source>
        <dbReference type="ARBA" id="ARBA00005426"/>
    </source>
</evidence>
<comment type="function">
    <text evidence="6">Converts molybdopterin precursor Z into molybdopterin. This requires the incorporation of two sulfur atoms into precursor Z to generate a dithiolene group. The sulfur is provided by MoaD.</text>
</comment>
<dbReference type="Proteomes" id="UP000652427">
    <property type="component" value="Unassembled WGS sequence"/>
</dbReference>
<dbReference type="EMBL" id="JABWMH010000002">
    <property type="protein sequence ID" value="NVD27953.1"/>
    <property type="molecule type" value="Genomic_DNA"/>
</dbReference>
<evidence type="ECO:0000256" key="5">
    <source>
        <dbReference type="ARBA" id="ARBA00023150"/>
    </source>
</evidence>
<dbReference type="CDD" id="cd00756">
    <property type="entry name" value="MoaE"/>
    <property type="match status" value="1"/>
</dbReference>
<evidence type="ECO:0000313" key="14">
    <source>
        <dbReference type="Proteomes" id="UP000652427"/>
    </source>
</evidence>
<evidence type="ECO:0000256" key="8">
    <source>
        <dbReference type="ARBA" id="ARBA00029745"/>
    </source>
</evidence>
<evidence type="ECO:0000256" key="7">
    <source>
        <dbReference type="ARBA" id="ARBA00026066"/>
    </source>
</evidence>
<dbReference type="Pfam" id="PF02391">
    <property type="entry name" value="MoaE"/>
    <property type="match status" value="1"/>
</dbReference>
<name>A0ABX2N2M6_9SPHN</name>
<comment type="caution">
    <text evidence="13">The sequence shown here is derived from an EMBL/GenBank/DDBJ whole genome shotgun (WGS) entry which is preliminary data.</text>
</comment>
<evidence type="ECO:0000256" key="1">
    <source>
        <dbReference type="ARBA" id="ARBA00005046"/>
    </source>
</evidence>
<dbReference type="EC" id="2.8.1.12" evidence="3"/>
<dbReference type="InterPro" id="IPR036563">
    <property type="entry name" value="MoaE_sf"/>
</dbReference>
<reference evidence="13 14" key="1">
    <citation type="submission" date="2020-06" db="EMBL/GenBank/DDBJ databases">
        <authorList>
            <person name="Kim S.-J."/>
            <person name="Park S.-J."/>
        </authorList>
    </citation>
    <scope>NUCLEOTIDE SEQUENCE [LARGE SCALE GENOMIC DNA]</scope>
    <source>
        <strain evidence="13 14">SW-151</strain>
    </source>
</reference>
<comment type="subunit">
    <text evidence="7">Heterotetramer of 2 MoaD subunits and 2 MoaE subunits. Also stable as homodimer. The enzyme changes between these two forms during catalysis.</text>
</comment>
<evidence type="ECO:0000256" key="10">
    <source>
        <dbReference type="ARBA" id="ARBA00030781"/>
    </source>
</evidence>
<evidence type="ECO:0000256" key="9">
    <source>
        <dbReference type="ARBA" id="ARBA00030407"/>
    </source>
</evidence>
<dbReference type="RefSeq" id="WP_176279423.1">
    <property type="nucleotide sequence ID" value="NZ_JABWMH010000002.1"/>
</dbReference>
<keyword evidence="5" id="KW-0501">Molybdenum cofactor biosynthesis</keyword>
<evidence type="ECO:0000256" key="3">
    <source>
        <dbReference type="ARBA" id="ARBA00011950"/>
    </source>
</evidence>
<sequence>MIKVETGLADFDIGSETQDVARHGGGAIASFVGLVRDDGNLQSLELEHYPAMTQKALYGIAEIAKADWALHAVTIIHRVGKLAVGENIVLVVTGSDHRKAAIEACSFIMDRLKTVAPFWKKEVRLDGTDQWVEERQSDIDASKQWDE</sequence>